<dbReference type="Gene3D" id="3.40.1350.10">
    <property type="match status" value="1"/>
</dbReference>
<organism evidence="1 2">
    <name type="scientific">Eisenbergiella tayi</name>
    <dbReference type="NCBI Taxonomy" id="1432052"/>
    <lineage>
        <taxon>Bacteria</taxon>
        <taxon>Bacillati</taxon>
        <taxon>Bacillota</taxon>
        <taxon>Clostridia</taxon>
        <taxon>Lachnospirales</taxon>
        <taxon>Lachnospiraceae</taxon>
        <taxon>Eisenbergiella</taxon>
    </lineage>
</organism>
<dbReference type="RefSeq" id="WP_069431116.1">
    <property type="nucleotide sequence ID" value="NZ_MEHA01000001.1"/>
</dbReference>
<gene>
    <name evidence="1" type="ORF">BEI59_00555</name>
</gene>
<evidence type="ECO:0000313" key="1">
    <source>
        <dbReference type="EMBL" id="ODR55696.1"/>
    </source>
</evidence>
<sequence length="155" mass="18096">MYNLNWSRKELTPQKLGTFCEYYAKMSLASYGLNKFTSEVDDHGIDFVAETKKGFLKFQVKSIRKSSKYVFMRKDYFDISDKSLYLMLFLLNDGEHPAIYLFPATAWNDANSIFVYHSYEGKKSKPEYGLNLSDKNIPKLESFRLENMISALLDM</sequence>
<evidence type="ECO:0000313" key="2">
    <source>
        <dbReference type="Proteomes" id="UP000094271"/>
    </source>
</evidence>
<dbReference type="OrthoDB" id="6997828at2"/>
<dbReference type="AlphaFoldDB" id="A0A1E3UNV9"/>
<reference evidence="1 2" key="1">
    <citation type="submission" date="2016-08" db="EMBL/GenBank/DDBJ databases">
        <authorList>
            <person name="Seilhamer J.J."/>
        </authorList>
    </citation>
    <scope>NUCLEOTIDE SEQUENCE [LARGE SCALE GENOMIC DNA]</scope>
    <source>
        <strain evidence="1 2">NML150140-1</strain>
    </source>
</reference>
<dbReference type="Proteomes" id="UP000094271">
    <property type="component" value="Unassembled WGS sequence"/>
</dbReference>
<proteinExistence type="predicted"/>
<accession>A0A1E3UNV9</accession>
<dbReference type="GO" id="GO:0003676">
    <property type="term" value="F:nucleic acid binding"/>
    <property type="evidence" value="ECO:0007669"/>
    <property type="project" value="InterPro"/>
</dbReference>
<protein>
    <submittedName>
        <fullName evidence="1">Uncharacterized protein</fullName>
    </submittedName>
</protein>
<dbReference type="EMBL" id="MEHA01000001">
    <property type="protein sequence ID" value="ODR55696.1"/>
    <property type="molecule type" value="Genomic_DNA"/>
</dbReference>
<comment type="caution">
    <text evidence="1">The sequence shown here is derived from an EMBL/GenBank/DDBJ whole genome shotgun (WGS) entry which is preliminary data.</text>
</comment>
<dbReference type="InterPro" id="IPR011856">
    <property type="entry name" value="tRNA_endonuc-like_dom_sf"/>
</dbReference>
<name>A0A1E3UNV9_9FIRM</name>